<dbReference type="GO" id="GO:0006629">
    <property type="term" value="P:lipid metabolic process"/>
    <property type="evidence" value="ECO:0007669"/>
    <property type="project" value="UniProtKB-KW"/>
</dbReference>
<evidence type="ECO:0000256" key="3">
    <source>
        <dbReference type="ARBA" id="ARBA00022824"/>
    </source>
</evidence>
<accession>A0A420J5K4</accession>
<comment type="caution">
    <text evidence="9">The sequence shown here is derived from an EMBL/GenBank/DDBJ whole genome shotgun (WGS) entry which is preliminary data.</text>
</comment>
<evidence type="ECO:0000256" key="1">
    <source>
        <dbReference type="ARBA" id="ARBA00004477"/>
    </source>
</evidence>
<evidence type="ECO:0000256" key="5">
    <source>
        <dbReference type="ARBA" id="ARBA00023098"/>
    </source>
</evidence>
<evidence type="ECO:0000313" key="9">
    <source>
        <dbReference type="EMBL" id="RKF82058.1"/>
    </source>
</evidence>
<feature type="transmembrane region" description="Helical" evidence="8">
    <location>
        <begin position="235"/>
        <end position="263"/>
    </location>
</feature>
<dbReference type="Proteomes" id="UP000283383">
    <property type="component" value="Unassembled WGS sequence"/>
</dbReference>
<evidence type="ECO:0000256" key="4">
    <source>
        <dbReference type="ARBA" id="ARBA00022989"/>
    </source>
</evidence>
<keyword evidence="10" id="KW-1185">Reference proteome</keyword>
<dbReference type="EMBL" id="MCBQ01002862">
    <property type="protein sequence ID" value="RKF82058.1"/>
    <property type="molecule type" value="Genomic_DNA"/>
</dbReference>
<keyword evidence="4 8" id="KW-1133">Transmembrane helix</keyword>
<keyword evidence="2 8" id="KW-0812">Transmembrane</keyword>
<sequence length="370" mass="41989">MSPLHIATPRLARLTFINTFLIITAILFLLGTAISAYFIFYSNFVPQVEIEKVVNLQYGDGPHPYALIPISSSELVSRQAYDIFLSLHLPRSPQNLKLGNFMTTLALLHPAHKFTLDQSRKLGISGLESPLHSLEEDEIIFSSRRAAIMSYASLPVSLTSRILILPLYLLGLFSEAETLNIKIAEAVTFLRGWKNIPSLALLEIQAGQEIQIYEAVILFRARFSGMRWLMYNHRIISFVLFTVFFWISTIFFAGLTWAALIMFSDIIIEPTYKNSSNTRNDVVVKTEESASDEDVDLSDTPRTFPTYGRQPALRFVPTYKEMKDSADDEDDKKNFNSKQCIMTDSGIGTSLDESKEKTTVRRKPNSRNYE</sequence>
<feature type="compositionally biased region" description="Basic residues" evidence="7">
    <location>
        <begin position="360"/>
        <end position="370"/>
    </location>
</feature>
<dbReference type="PANTHER" id="PTHR21212">
    <property type="entry name" value="BERNARDINELLI-SEIP CONGENITAL LIPODYSTROPHY 2 HOMOLOG BSCL2 PROTEIN"/>
    <property type="match status" value="1"/>
</dbReference>
<organism evidence="9 10">
    <name type="scientific">Golovinomyces cichoracearum</name>
    <dbReference type="NCBI Taxonomy" id="62708"/>
    <lineage>
        <taxon>Eukaryota</taxon>
        <taxon>Fungi</taxon>
        <taxon>Dikarya</taxon>
        <taxon>Ascomycota</taxon>
        <taxon>Pezizomycotina</taxon>
        <taxon>Leotiomycetes</taxon>
        <taxon>Erysiphales</taxon>
        <taxon>Erysiphaceae</taxon>
        <taxon>Golovinomyces</taxon>
    </lineage>
</organism>
<dbReference type="GO" id="GO:0005789">
    <property type="term" value="C:endoplasmic reticulum membrane"/>
    <property type="evidence" value="ECO:0007669"/>
    <property type="project" value="UniProtKB-SubCell"/>
</dbReference>
<keyword evidence="3" id="KW-0256">Endoplasmic reticulum</keyword>
<evidence type="ECO:0000256" key="8">
    <source>
        <dbReference type="SAM" id="Phobius"/>
    </source>
</evidence>
<comment type="subcellular location">
    <subcellularLocation>
        <location evidence="1">Endoplasmic reticulum membrane</location>
        <topology evidence="1">Multi-pass membrane protein</topology>
    </subcellularLocation>
</comment>
<dbReference type="CDD" id="cd23995">
    <property type="entry name" value="Seipin_BSCL2_like"/>
    <property type="match status" value="1"/>
</dbReference>
<dbReference type="STRING" id="62708.A0A420J5K4"/>
<evidence type="ECO:0000256" key="7">
    <source>
        <dbReference type="SAM" id="MobiDB-lite"/>
    </source>
</evidence>
<feature type="transmembrane region" description="Helical" evidence="8">
    <location>
        <begin position="20"/>
        <end position="40"/>
    </location>
</feature>
<feature type="region of interest" description="Disordered" evidence="7">
    <location>
        <begin position="323"/>
        <end position="370"/>
    </location>
</feature>
<name>A0A420J5K4_9PEZI</name>
<dbReference type="PANTHER" id="PTHR21212:SF0">
    <property type="entry name" value="SEIPIN"/>
    <property type="match status" value="1"/>
</dbReference>
<evidence type="ECO:0000313" key="10">
    <source>
        <dbReference type="Proteomes" id="UP000283383"/>
    </source>
</evidence>
<dbReference type="AlphaFoldDB" id="A0A420J5K4"/>
<proteinExistence type="predicted"/>
<dbReference type="GO" id="GO:0140042">
    <property type="term" value="P:lipid droplet formation"/>
    <property type="evidence" value="ECO:0007669"/>
    <property type="project" value="UniProtKB-ARBA"/>
</dbReference>
<dbReference type="InterPro" id="IPR009617">
    <property type="entry name" value="Seipin"/>
</dbReference>
<gene>
    <name evidence="9" type="ORF">GcM3_028032</name>
</gene>
<evidence type="ECO:0000256" key="6">
    <source>
        <dbReference type="ARBA" id="ARBA00023136"/>
    </source>
</evidence>
<protein>
    <submittedName>
        <fullName evidence="9">Seipin-like protein</fullName>
    </submittedName>
</protein>
<dbReference type="Pfam" id="PF06775">
    <property type="entry name" value="Seipin"/>
    <property type="match status" value="1"/>
</dbReference>
<reference evidence="9 10" key="1">
    <citation type="journal article" date="2018" name="BMC Genomics">
        <title>Comparative genome analyses reveal sequence features reflecting distinct modes of host-adaptation between dicot and monocot powdery mildew.</title>
        <authorList>
            <person name="Wu Y."/>
            <person name="Ma X."/>
            <person name="Pan Z."/>
            <person name="Kale S.D."/>
            <person name="Song Y."/>
            <person name="King H."/>
            <person name="Zhang Q."/>
            <person name="Presley C."/>
            <person name="Deng X."/>
            <person name="Wei C.I."/>
            <person name="Xiao S."/>
        </authorList>
    </citation>
    <scope>NUCLEOTIDE SEQUENCE [LARGE SCALE GENOMIC DNA]</scope>
    <source>
        <strain evidence="9">UMSG3</strain>
    </source>
</reference>
<keyword evidence="6 8" id="KW-0472">Membrane</keyword>
<keyword evidence="5" id="KW-0443">Lipid metabolism</keyword>
<evidence type="ECO:0000256" key="2">
    <source>
        <dbReference type="ARBA" id="ARBA00022692"/>
    </source>
</evidence>
<feature type="compositionally biased region" description="Polar residues" evidence="7">
    <location>
        <begin position="336"/>
        <end position="348"/>
    </location>
</feature>